<dbReference type="AlphaFoldDB" id="A0A9Q8Z2K5"/>
<proteinExistence type="predicted"/>
<feature type="transmembrane region" description="Helical" evidence="6">
    <location>
        <begin position="369"/>
        <end position="396"/>
    </location>
</feature>
<protein>
    <recommendedName>
        <fullName evidence="9">Malic acid transport protein</fullName>
    </recommendedName>
</protein>
<feature type="transmembrane region" description="Helical" evidence="6">
    <location>
        <begin position="253"/>
        <end position="276"/>
    </location>
</feature>
<gene>
    <name evidence="7" type="ORF">yc1106_01856</name>
</gene>
<reference evidence="7" key="1">
    <citation type="submission" date="2021-12" db="EMBL/GenBank/DDBJ databases">
        <title>Curvularia clavata genome.</title>
        <authorList>
            <person name="Cao Y."/>
        </authorList>
    </citation>
    <scope>NUCLEOTIDE SEQUENCE</scope>
    <source>
        <strain evidence="7">Yc1106</strain>
    </source>
</reference>
<feature type="transmembrane region" description="Helical" evidence="6">
    <location>
        <begin position="113"/>
        <end position="137"/>
    </location>
</feature>
<dbReference type="VEuPathDB" id="FungiDB:yc1106_01856"/>
<organism evidence="7 8">
    <name type="scientific">Curvularia clavata</name>
    <dbReference type="NCBI Taxonomy" id="95742"/>
    <lineage>
        <taxon>Eukaryota</taxon>
        <taxon>Fungi</taxon>
        <taxon>Dikarya</taxon>
        <taxon>Ascomycota</taxon>
        <taxon>Pezizomycotina</taxon>
        <taxon>Dothideomycetes</taxon>
        <taxon>Pleosporomycetidae</taxon>
        <taxon>Pleosporales</taxon>
        <taxon>Pleosporineae</taxon>
        <taxon>Pleosporaceae</taxon>
        <taxon>Curvularia</taxon>
    </lineage>
</organism>
<keyword evidence="2 6" id="KW-0812">Transmembrane</keyword>
<evidence type="ECO:0000256" key="3">
    <source>
        <dbReference type="ARBA" id="ARBA00022989"/>
    </source>
</evidence>
<dbReference type="EMBL" id="CP089274">
    <property type="protein sequence ID" value="USP74582.1"/>
    <property type="molecule type" value="Genomic_DNA"/>
</dbReference>
<feature type="transmembrane region" description="Helical" evidence="6">
    <location>
        <begin position="223"/>
        <end position="241"/>
    </location>
</feature>
<feature type="compositionally biased region" description="Low complexity" evidence="5">
    <location>
        <begin position="1"/>
        <end position="17"/>
    </location>
</feature>
<name>A0A9Q8Z2K5_CURCL</name>
<evidence type="ECO:0000256" key="2">
    <source>
        <dbReference type="ARBA" id="ARBA00022692"/>
    </source>
</evidence>
<evidence type="ECO:0000313" key="7">
    <source>
        <dbReference type="EMBL" id="USP74582.1"/>
    </source>
</evidence>
<dbReference type="Proteomes" id="UP001056012">
    <property type="component" value="Chromosome 1"/>
</dbReference>
<dbReference type="InterPro" id="IPR038665">
    <property type="entry name" value="Voltage-dep_anion_channel_sf"/>
</dbReference>
<dbReference type="Gene3D" id="1.50.10.150">
    <property type="entry name" value="Voltage-dependent anion channel"/>
    <property type="match status" value="1"/>
</dbReference>
<keyword evidence="3 6" id="KW-1133">Transmembrane helix</keyword>
<accession>A0A9Q8Z2K5</accession>
<keyword evidence="4 6" id="KW-0472">Membrane</keyword>
<dbReference type="CDD" id="cd09317">
    <property type="entry name" value="TDT_Mae1_like"/>
    <property type="match status" value="1"/>
</dbReference>
<evidence type="ECO:0000256" key="4">
    <source>
        <dbReference type="ARBA" id="ARBA00023136"/>
    </source>
</evidence>
<dbReference type="Pfam" id="PF03595">
    <property type="entry name" value="SLAC1"/>
    <property type="match status" value="1"/>
</dbReference>
<feature type="transmembrane region" description="Helical" evidence="6">
    <location>
        <begin position="41"/>
        <end position="59"/>
    </location>
</feature>
<evidence type="ECO:0008006" key="9">
    <source>
        <dbReference type="Google" id="ProtNLM"/>
    </source>
</evidence>
<dbReference type="GO" id="GO:0016020">
    <property type="term" value="C:membrane"/>
    <property type="evidence" value="ECO:0007669"/>
    <property type="project" value="UniProtKB-SubCell"/>
</dbReference>
<dbReference type="PANTHER" id="PTHR31162:SF0">
    <property type="entry name" value="MALIC ACID TRANSPORT PROTEIN"/>
    <property type="match status" value="1"/>
</dbReference>
<keyword evidence="8" id="KW-1185">Reference proteome</keyword>
<sequence length="411" mass="44655">MSSSSSKEAATASAAQSEGPPHEQRGMEVNKMGLRQRVKHFTFAWFLCTMSTGGLAIAIREAPHQFKGQYHISLTLFFFNLLLFLSFTLLTLLRFTTHKRHFLAAFSSPAESFFAGAFTLSTCVIIGGIQTFAVTHGPATPSLVSLVHVLYWVYAGVSLLAAVLQYWVVLRAASPKRPVLFSPSVFLAGYSCMLTGTLASMMVAFQPRERQLAIVVSGVTYQGYGWCISFVGIVLYVKSLMDGGLPVHKARPAMFIPVGSCAYTVVALVGMARGIAETGTEISSPAGVQPGDYFSKHPGSPEVLRVMALFASIFLYAFAFWLFAIALVANLSVVGSMPFGLSWWAFIFPNVGFALATSTLGRELESESILWVASVMTILLVVVWIVAAVGCVRAVWKGEIVWPGKDEDKDR</sequence>
<feature type="transmembrane region" description="Helical" evidence="6">
    <location>
        <begin position="149"/>
        <end position="168"/>
    </location>
</feature>
<dbReference type="PANTHER" id="PTHR31162">
    <property type="entry name" value="MALIC ACID TRANSPORT PROTEIN-RELATED"/>
    <property type="match status" value="1"/>
</dbReference>
<dbReference type="OrthoDB" id="2901184at2759"/>
<feature type="transmembrane region" description="Helical" evidence="6">
    <location>
        <begin position="341"/>
        <end position="357"/>
    </location>
</feature>
<evidence type="ECO:0000256" key="5">
    <source>
        <dbReference type="SAM" id="MobiDB-lite"/>
    </source>
</evidence>
<feature type="transmembrane region" description="Helical" evidence="6">
    <location>
        <begin position="71"/>
        <end position="93"/>
    </location>
</feature>
<evidence type="ECO:0000256" key="1">
    <source>
        <dbReference type="ARBA" id="ARBA00004141"/>
    </source>
</evidence>
<dbReference type="InterPro" id="IPR030185">
    <property type="entry name" value="Mae1"/>
</dbReference>
<comment type="subcellular location">
    <subcellularLocation>
        <location evidence="1">Membrane</location>
        <topology evidence="1">Multi-pass membrane protein</topology>
    </subcellularLocation>
</comment>
<feature type="transmembrane region" description="Helical" evidence="6">
    <location>
        <begin position="180"/>
        <end position="203"/>
    </location>
</feature>
<dbReference type="InterPro" id="IPR004695">
    <property type="entry name" value="SLAC1/Mae1/Ssu1/TehA"/>
</dbReference>
<feature type="transmembrane region" description="Helical" evidence="6">
    <location>
        <begin position="306"/>
        <end position="329"/>
    </location>
</feature>
<evidence type="ECO:0000313" key="8">
    <source>
        <dbReference type="Proteomes" id="UP001056012"/>
    </source>
</evidence>
<feature type="region of interest" description="Disordered" evidence="5">
    <location>
        <begin position="1"/>
        <end position="25"/>
    </location>
</feature>
<evidence type="ECO:0000256" key="6">
    <source>
        <dbReference type="SAM" id="Phobius"/>
    </source>
</evidence>
<dbReference type="GO" id="GO:0015140">
    <property type="term" value="F:malate transmembrane transporter activity"/>
    <property type="evidence" value="ECO:0007669"/>
    <property type="project" value="InterPro"/>
</dbReference>